<reference evidence="8 9" key="1">
    <citation type="submission" date="2016-05" db="EMBL/GenBank/DDBJ databases">
        <title>Nuclear genome of Blastocystis sp. subtype 1 NandII.</title>
        <authorList>
            <person name="Gentekaki E."/>
            <person name="Curtis B."/>
            <person name="Stairs C."/>
            <person name="Eme L."/>
            <person name="Herman E."/>
            <person name="Klimes V."/>
            <person name="Arias M.C."/>
            <person name="Elias M."/>
            <person name="Hilliou F."/>
            <person name="Klute M."/>
            <person name="Malik S.-B."/>
            <person name="Pightling A."/>
            <person name="Rachubinski R."/>
            <person name="Salas D."/>
            <person name="Schlacht A."/>
            <person name="Suga H."/>
            <person name="Archibald J."/>
            <person name="Ball S.G."/>
            <person name="Clark G."/>
            <person name="Dacks J."/>
            <person name="Van Der Giezen M."/>
            <person name="Tsaousis A."/>
            <person name="Roger A."/>
        </authorList>
    </citation>
    <scope>NUCLEOTIDE SEQUENCE [LARGE SCALE GENOMIC DNA]</scope>
    <source>
        <strain evidence="9">ATCC 50177 / NandII</strain>
    </source>
</reference>
<organism evidence="8 9">
    <name type="scientific">Blastocystis sp. subtype 1 (strain ATCC 50177 / NandII)</name>
    <dbReference type="NCBI Taxonomy" id="478820"/>
    <lineage>
        <taxon>Eukaryota</taxon>
        <taxon>Sar</taxon>
        <taxon>Stramenopiles</taxon>
        <taxon>Bigyra</taxon>
        <taxon>Opalozoa</taxon>
        <taxon>Opalinata</taxon>
        <taxon>Blastocystidae</taxon>
        <taxon>Blastocystis</taxon>
    </lineage>
</organism>
<comment type="catalytic activity">
    <reaction evidence="6">
        <text>(6S)-NADPHX + ATP = ADP + phosphate + NADPH + H(+)</text>
        <dbReference type="Rhea" id="RHEA:32231"/>
        <dbReference type="ChEBI" id="CHEBI:15378"/>
        <dbReference type="ChEBI" id="CHEBI:30616"/>
        <dbReference type="ChEBI" id="CHEBI:43474"/>
        <dbReference type="ChEBI" id="CHEBI:57783"/>
        <dbReference type="ChEBI" id="CHEBI:64076"/>
        <dbReference type="ChEBI" id="CHEBI:456216"/>
        <dbReference type="EC" id="4.2.1.93"/>
    </reaction>
</comment>
<dbReference type="GO" id="GO:0047453">
    <property type="term" value="F:ATP-dependent NAD(P)H-hydrate dehydratase activity"/>
    <property type="evidence" value="ECO:0007669"/>
    <property type="project" value="UniProtKB-UniRule"/>
</dbReference>
<keyword evidence="2 6" id="KW-0067">ATP-binding</keyword>
<dbReference type="GO" id="GO:0016301">
    <property type="term" value="F:kinase activity"/>
    <property type="evidence" value="ECO:0007669"/>
    <property type="project" value="UniProtKB-KW"/>
</dbReference>
<evidence type="ECO:0000256" key="6">
    <source>
        <dbReference type="HAMAP-Rule" id="MF_03157"/>
    </source>
</evidence>
<dbReference type="AlphaFoldDB" id="A0A196SML6"/>
<keyword evidence="9" id="KW-1185">Reference proteome</keyword>
<evidence type="ECO:0000313" key="8">
    <source>
        <dbReference type="EMBL" id="OAO17129.1"/>
    </source>
</evidence>
<keyword evidence="1 6" id="KW-0547">Nucleotide-binding</keyword>
<keyword evidence="8" id="KW-0418">Kinase</keyword>
<dbReference type="HAMAP" id="MF_01965">
    <property type="entry name" value="NADHX_dehydratase"/>
    <property type="match status" value="1"/>
</dbReference>
<dbReference type="STRING" id="478820.A0A196SML6"/>
<comment type="similarity">
    <text evidence="6">Belongs to the NnrD/CARKD family.</text>
</comment>
<evidence type="ECO:0000256" key="4">
    <source>
        <dbReference type="ARBA" id="ARBA00023027"/>
    </source>
</evidence>
<comment type="cofactor">
    <cofactor evidence="6">
        <name>Mg(2+)</name>
        <dbReference type="ChEBI" id="CHEBI:18420"/>
    </cofactor>
</comment>
<dbReference type="OrthoDB" id="8110916at2759"/>
<feature type="domain" description="YjeF C-terminal" evidence="7">
    <location>
        <begin position="19"/>
        <end position="326"/>
    </location>
</feature>
<dbReference type="Proteomes" id="UP000078348">
    <property type="component" value="Unassembled WGS sequence"/>
</dbReference>
<accession>A0A196SML6</accession>
<comment type="catalytic activity">
    <reaction evidence="6">
        <text>(6S)-NADHX + ATP = ADP + phosphate + NADH + H(+)</text>
        <dbReference type="Rhea" id="RHEA:19017"/>
        <dbReference type="ChEBI" id="CHEBI:15378"/>
        <dbReference type="ChEBI" id="CHEBI:30616"/>
        <dbReference type="ChEBI" id="CHEBI:43474"/>
        <dbReference type="ChEBI" id="CHEBI:57945"/>
        <dbReference type="ChEBI" id="CHEBI:64074"/>
        <dbReference type="ChEBI" id="CHEBI:456216"/>
        <dbReference type="EC" id="4.2.1.93"/>
    </reaction>
</comment>
<dbReference type="CDD" id="cd01171">
    <property type="entry name" value="YXKO-related"/>
    <property type="match status" value="1"/>
</dbReference>
<dbReference type="PANTHER" id="PTHR12592">
    <property type="entry name" value="ATP-DEPENDENT (S)-NAD(P)H-HYDRATE DEHYDRATASE FAMILY MEMBER"/>
    <property type="match status" value="1"/>
</dbReference>
<keyword evidence="8" id="KW-0808">Transferase</keyword>
<dbReference type="Gene3D" id="3.40.1190.20">
    <property type="match status" value="1"/>
</dbReference>
<feature type="binding site" evidence="6">
    <location>
        <position position="133"/>
    </location>
    <ligand>
        <name>(6S)-NADPHX</name>
        <dbReference type="ChEBI" id="CHEBI:64076"/>
    </ligand>
</feature>
<comment type="caution">
    <text evidence="8">The sequence shown here is derived from an EMBL/GenBank/DDBJ whole genome shotgun (WGS) entry which is preliminary data.</text>
</comment>
<dbReference type="PANTHER" id="PTHR12592:SF0">
    <property type="entry name" value="ATP-DEPENDENT (S)-NAD(P)H-HYDRATE DEHYDRATASE"/>
    <property type="match status" value="1"/>
</dbReference>
<evidence type="ECO:0000259" key="7">
    <source>
        <dbReference type="PROSITE" id="PS51383"/>
    </source>
</evidence>
<feature type="binding site" evidence="6">
    <location>
        <begin position="231"/>
        <end position="235"/>
    </location>
    <ligand>
        <name>ATP</name>
        <dbReference type="ChEBI" id="CHEBI:30616"/>
    </ligand>
</feature>
<name>A0A196SML6_BLAHN</name>
<dbReference type="GO" id="GO:0110051">
    <property type="term" value="P:metabolite repair"/>
    <property type="evidence" value="ECO:0007669"/>
    <property type="project" value="TreeGrafter"/>
</dbReference>
<dbReference type="SUPFAM" id="SSF53613">
    <property type="entry name" value="Ribokinase-like"/>
    <property type="match status" value="1"/>
</dbReference>
<keyword evidence="5 6" id="KW-0456">Lyase</keyword>
<dbReference type="GO" id="GO:0005524">
    <property type="term" value="F:ATP binding"/>
    <property type="evidence" value="ECO:0007669"/>
    <property type="project" value="UniProtKB-KW"/>
</dbReference>
<keyword evidence="3" id="KW-0521">NADP</keyword>
<dbReference type="InterPro" id="IPR029056">
    <property type="entry name" value="Ribokinase-like"/>
</dbReference>
<dbReference type="EMBL" id="LXWW01000045">
    <property type="protein sequence ID" value="OAO17129.1"/>
    <property type="molecule type" value="Genomic_DNA"/>
</dbReference>
<gene>
    <name evidence="8" type="ORF">AV274_1155</name>
</gene>
<dbReference type="Pfam" id="PF01256">
    <property type="entry name" value="Carb_kinase"/>
    <property type="match status" value="1"/>
</dbReference>
<keyword evidence="6" id="KW-0597">Phosphoprotein</keyword>
<evidence type="ECO:0000256" key="2">
    <source>
        <dbReference type="ARBA" id="ARBA00022840"/>
    </source>
</evidence>
<keyword evidence="4 6" id="KW-0520">NAD</keyword>
<dbReference type="NCBIfam" id="TIGR00196">
    <property type="entry name" value="yjeF_cterm"/>
    <property type="match status" value="1"/>
</dbReference>
<protein>
    <recommendedName>
        <fullName evidence="6">ATP-dependent (S)-NAD(P)H-hydrate dehydratase</fullName>
        <ecNumber evidence="6">4.2.1.93</ecNumber>
    </recommendedName>
    <alternativeName>
        <fullName evidence="6">ATP-dependent NAD(P)HX dehydratase</fullName>
    </alternativeName>
</protein>
<dbReference type="PROSITE" id="PS51383">
    <property type="entry name" value="YJEF_C_3"/>
    <property type="match status" value="1"/>
</dbReference>
<dbReference type="EC" id="4.2.1.93" evidence="6"/>
<dbReference type="InterPro" id="IPR000631">
    <property type="entry name" value="CARKD"/>
</dbReference>
<evidence type="ECO:0000256" key="5">
    <source>
        <dbReference type="ARBA" id="ARBA00023239"/>
    </source>
</evidence>
<comment type="function">
    <text evidence="6">Catalyzes the dehydration of the S-form of NAD(P)HX at the expense of ATP, which is converted to ADP. Together with NAD(P)HX epimerase, which catalyzes the epimerization of the S- and R-forms, the enzyme allows the repair of both epimers of NAD(P)HX, a damaged form of NAD(P)H that is a result of enzymatic or heat-dependent hydration.</text>
</comment>
<proteinExistence type="inferred from homology"/>
<dbReference type="GO" id="GO:0046496">
    <property type="term" value="P:nicotinamide nucleotide metabolic process"/>
    <property type="evidence" value="ECO:0007669"/>
    <property type="project" value="UniProtKB-UniRule"/>
</dbReference>
<feature type="binding site" evidence="6">
    <location>
        <position position="260"/>
    </location>
    <ligand>
        <name>(6S)-NADPHX</name>
        <dbReference type="ChEBI" id="CHEBI:64076"/>
    </ligand>
</feature>
<evidence type="ECO:0000256" key="1">
    <source>
        <dbReference type="ARBA" id="ARBA00022741"/>
    </source>
</evidence>
<feature type="binding site" evidence="6">
    <location>
        <begin position="186"/>
        <end position="192"/>
    </location>
    <ligand>
        <name>(6S)-NADPHX</name>
        <dbReference type="ChEBI" id="CHEBI:64076"/>
    </ligand>
</feature>
<evidence type="ECO:0000313" key="9">
    <source>
        <dbReference type="Proteomes" id="UP000078348"/>
    </source>
</evidence>
<feature type="binding site" evidence="6">
    <location>
        <begin position="250"/>
        <end position="259"/>
    </location>
    <ligand>
        <name>ATP</name>
        <dbReference type="ChEBI" id="CHEBI:30616"/>
    </ligand>
</feature>
<sequence length="327" mass="35478">MRESISTKLSPSMNPALSPLSLLKRIVPPLSSTLHKGQLGKIGVIGGCLEYTGAPFYAGIAAQRCGADLVTIICSKEAGIPIKCYSPELIVYPVIELPEEEVSTKSIDELCEKNERRITPLLSRIDSLVIGPGAGRNPVMLSTLRRIVRYAIDKKIPLVIDGDGLWAVTQEPSLIEQAKNIILTPNQMEFTRLWNEVMKEKKSPAELTPTSESSMFVKTLAAKLGVTILQKGAVDEMSDGVAFFRNSSASSMRRCGGQGDVVSGVMGVMHLWATKAHDLGVNPLLAACACTSHVVREAGRRAFEEERRAMTAMSLISRLPSIIDDSE</sequence>
<evidence type="ECO:0000256" key="3">
    <source>
        <dbReference type="ARBA" id="ARBA00022857"/>
    </source>
</evidence>